<feature type="domain" description="UDENN" evidence="2">
    <location>
        <begin position="492"/>
        <end position="872"/>
    </location>
</feature>
<dbReference type="InterPro" id="IPR037516">
    <property type="entry name" value="Tripartite_DENN"/>
</dbReference>
<dbReference type="Gene3D" id="3.40.50.11500">
    <property type="match status" value="1"/>
</dbReference>
<dbReference type="Gene3D" id="3.30.450.200">
    <property type="match status" value="1"/>
</dbReference>
<dbReference type="Pfam" id="PF03456">
    <property type="entry name" value="uDENN"/>
    <property type="match status" value="1"/>
</dbReference>
<dbReference type="EMBL" id="JBBPBM010000581">
    <property type="protein sequence ID" value="KAK8494007.1"/>
    <property type="molecule type" value="Genomic_DNA"/>
</dbReference>
<name>A0ABR2ALI0_9ROSI</name>
<keyword evidence="4" id="KW-1185">Reference proteome</keyword>
<accession>A0ABR2ALI0</accession>
<dbReference type="InterPro" id="IPR043153">
    <property type="entry name" value="DENN_C"/>
</dbReference>
<evidence type="ECO:0000313" key="4">
    <source>
        <dbReference type="Proteomes" id="UP001472677"/>
    </source>
</evidence>
<feature type="compositionally biased region" description="Polar residues" evidence="1">
    <location>
        <begin position="37"/>
        <end position="46"/>
    </location>
</feature>
<reference evidence="3 4" key="1">
    <citation type="journal article" date="2024" name="G3 (Bethesda)">
        <title>Genome assembly of Hibiscus sabdariffa L. provides insights into metabolisms of medicinal natural products.</title>
        <authorList>
            <person name="Kim T."/>
        </authorList>
    </citation>
    <scope>NUCLEOTIDE SEQUENCE [LARGE SCALE GENOMIC DNA]</scope>
    <source>
        <strain evidence="3">TK-2024</strain>
        <tissue evidence="3">Old leaves</tissue>
    </source>
</reference>
<proteinExistence type="predicted"/>
<dbReference type="InterPro" id="IPR051942">
    <property type="entry name" value="DENN_domain_containing_2"/>
</dbReference>
<organism evidence="3 4">
    <name type="scientific">Hibiscus sabdariffa</name>
    <name type="common">roselle</name>
    <dbReference type="NCBI Taxonomy" id="183260"/>
    <lineage>
        <taxon>Eukaryota</taxon>
        <taxon>Viridiplantae</taxon>
        <taxon>Streptophyta</taxon>
        <taxon>Embryophyta</taxon>
        <taxon>Tracheophyta</taxon>
        <taxon>Spermatophyta</taxon>
        <taxon>Magnoliopsida</taxon>
        <taxon>eudicotyledons</taxon>
        <taxon>Gunneridae</taxon>
        <taxon>Pentapetalae</taxon>
        <taxon>rosids</taxon>
        <taxon>malvids</taxon>
        <taxon>Malvales</taxon>
        <taxon>Malvaceae</taxon>
        <taxon>Malvoideae</taxon>
        <taxon>Hibiscus</taxon>
    </lineage>
</organism>
<dbReference type="Pfam" id="PF02141">
    <property type="entry name" value="DENN"/>
    <property type="match status" value="1"/>
</dbReference>
<protein>
    <recommendedName>
        <fullName evidence="2">UDENN domain-containing protein</fullName>
    </recommendedName>
</protein>
<comment type="caution">
    <text evidence="3">The sequence shown here is derived from an EMBL/GenBank/DDBJ whole genome shotgun (WGS) entry which is preliminary data.</text>
</comment>
<dbReference type="InterPro" id="IPR001194">
    <property type="entry name" value="cDENN_dom"/>
</dbReference>
<dbReference type="InterPro" id="IPR005113">
    <property type="entry name" value="uDENN_dom"/>
</dbReference>
<dbReference type="PANTHER" id="PTHR15288">
    <property type="entry name" value="DENN DOMAIN-CONTAINING PROTEIN 2"/>
    <property type="match status" value="1"/>
</dbReference>
<feature type="region of interest" description="Disordered" evidence="1">
    <location>
        <begin position="30"/>
        <end position="53"/>
    </location>
</feature>
<dbReference type="SMART" id="SM00799">
    <property type="entry name" value="DENN"/>
    <property type="match status" value="1"/>
</dbReference>
<sequence length="873" mass="98224">METKEGNEDNPPSHSRELNHLFEEEDLKDKMDGEAQTLEQSVNSGPSKLPPLGHRRTQSEVLAAGHRHDNGFQRLKTSMQKALQVSGNSKDGKYHSIFNPEVLANQKRLWYQRHTKTMERLRYEQPTSIFEHFIIVGIHPDTDVRSVVEIFANRKKWETDVKRSGMIDLQMLQNDGPPAPIFEPQILFRYPPGKRFAMRLKDLASFCFPAGVKARLLERTPSFTELNEILYGQEHLGRDDFTFIFSLKVAGNATVYGVCMHVPELVKRQPGNLGGPSRLSEISGASSEFLVSAPRCYCLLTRVPFFELHYEMLNSIIAQERLNRLTEVVSEMDPSLDDNSPYALKQDVQTNVNTVTDTPNSKYVNDWIASAMPANSKVILGDTFVYDEVSSASLKIGSLLSPEIVTASEASESVLYIDDNVSEASENRSSASERINGDHENGQISLDIGSVVSFRNCSSCHSLFSPARSLTSEDNNDEDDDLFWNSEKEYGDDIILEWAKENKNDLLQIVCGYHALALPERGSEIVFQPLEHLQAIEYVRSPLSALALDENYFSSFEAAEINAQVAAAEEALALSEWTTATICRVLSLDGWISLIEQQKKETRLNCFSYPKINLDICSTLFGIATCINYACIPALFLADLVSPYDWFFQILAVVAGVLLEKQVVVVCPNLGVLSAVVLSLIPMIRPFQWQSLMLPVLPMRMLDFLDAPVPFVVGVQDKPADMKMRTSNLVQVNLAKKQVKTCYTPQLPRRKELVSELGPIHSRLYFEGSIAKKHPTYRCNEAQAEAATQFLTVMREYLESLCANLRSHTITNVQSNDDRVGTYLVLLPVSILLKDSFIDSFPADDRPFIKMFVDTQLFTVLSDSRLSSYENER</sequence>
<gene>
    <name evidence="3" type="ORF">V6N12_035171</name>
</gene>
<evidence type="ECO:0000313" key="3">
    <source>
        <dbReference type="EMBL" id="KAK8494007.1"/>
    </source>
</evidence>
<dbReference type="PROSITE" id="PS50211">
    <property type="entry name" value="DENN"/>
    <property type="match status" value="1"/>
</dbReference>
<dbReference type="Proteomes" id="UP001472677">
    <property type="component" value="Unassembled WGS sequence"/>
</dbReference>
<evidence type="ECO:0000256" key="1">
    <source>
        <dbReference type="SAM" id="MobiDB-lite"/>
    </source>
</evidence>
<evidence type="ECO:0000259" key="2">
    <source>
        <dbReference type="PROSITE" id="PS50211"/>
    </source>
</evidence>
<dbReference type="PANTHER" id="PTHR15288:SF0">
    <property type="entry name" value="UDENN DOMAIN-CONTAINING PROTEIN"/>
    <property type="match status" value="1"/>
</dbReference>